<dbReference type="EMBL" id="CP098755">
    <property type="protein sequence ID" value="USG64579.1"/>
    <property type="molecule type" value="Genomic_DNA"/>
</dbReference>
<dbReference type="InterPro" id="IPR053170">
    <property type="entry name" value="Transcription_regulator"/>
</dbReference>
<organism evidence="2 3">
    <name type="scientific">Brevibacillus ruminantium</name>
    <dbReference type="NCBI Taxonomy" id="2950604"/>
    <lineage>
        <taxon>Bacteria</taxon>
        <taxon>Bacillati</taxon>
        <taxon>Bacillota</taxon>
        <taxon>Bacilli</taxon>
        <taxon>Bacillales</taxon>
        <taxon>Paenibacillaceae</taxon>
        <taxon>Brevibacillus</taxon>
    </lineage>
</organism>
<dbReference type="Pfam" id="PF04307">
    <property type="entry name" value="YdjM"/>
    <property type="match status" value="1"/>
</dbReference>
<feature type="transmembrane region" description="Helical" evidence="1">
    <location>
        <begin position="131"/>
        <end position="155"/>
    </location>
</feature>
<dbReference type="Proteomes" id="UP001056500">
    <property type="component" value="Chromosome"/>
</dbReference>
<proteinExistence type="predicted"/>
<keyword evidence="1" id="KW-0812">Transmembrane</keyword>
<keyword evidence="1" id="KW-1133">Transmembrane helix</keyword>
<name>A0ABY4WGW7_9BACL</name>
<sequence>MDTASHLLLGVTLGGLAYVSPAVASDPTLAQAVMIATVVGSHAPDFDTIVRVRGETTYIRYHRGVTHSIPALFIWPGAISLLLSAGYELWQHLGLLYLWALMAVVFHVFLDTLNTYGVQCLRPFSQRWIHLDILSIFEPFLFGLHSAAVIWWVFFQGKAELIFPIVYLITFLYIVLRALQHRWLVRQVQSRIGLAGIYHVIPSFHPFLWRFVVETDRHFYTGKIEYRHVRLEDVYQKESRNEIIRATIGMDGVRAFLGFAQRIHVTWKELHDGYEVTWSDVRFWYDHKLPFGVDVRLDRELNVVSLKMGWRKKAWNPPFV</sequence>
<dbReference type="GO" id="GO:0016787">
    <property type="term" value="F:hydrolase activity"/>
    <property type="evidence" value="ECO:0007669"/>
    <property type="project" value="UniProtKB-KW"/>
</dbReference>
<dbReference type="PANTHER" id="PTHR40031">
    <property type="entry name" value="HYPOTHETICAL MEMBRANE SPANNING PROTEIN"/>
    <property type="match status" value="1"/>
</dbReference>
<gene>
    <name evidence="2" type="ORF">NDK47_20900</name>
</gene>
<feature type="transmembrane region" description="Helical" evidence="1">
    <location>
        <begin position="161"/>
        <end position="179"/>
    </location>
</feature>
<keyword evidence="2" id="KW-0378">Hydrolase</keyword>
<evidence type="ECO:0000256" key="1">
    <source>
        <dbReference type="SAM" id="Phobius"/>
    </source>
</evidence>
<feature type="transmembrane region" description="Helical" evidence="1">
    <location>
        <begin position="89"/>
        <end position="110"/>
    </location>
</feature>
<protein>
    <submittedName>
        <fullName evidence="2">Metal-dependent hydrolase</fullName>
    </submittedName>
</protein>
<accession>A0ABY4WGW7</accession>
<keyword evidence="3" id="KW-1185">Reference proteome</keyword>
<evidence type="ECO:0000313" key="3">
    <source>
        <dbReference type="Proteomes" id="UP001056500"/>
    </source>
</evidence>
<dbReference type="PANTHER" id="PTHR40031:SF1">
    <property type="entry name" value="MEMBRANE-BOUND METAL-DEPENDENT HYDROLASE"/>
    <property type="match status" value="1"/>
</dbReference>
<dbReference type="RefSeq" id="WP_251871691.1">
    <property type="nucleotide sequence ID" value="NZ_CP098755.1"/>
</dbReference>
<reference evidence="2" key="1">
    <citation type="submission" date="2022-06" db="EMBL/GenBank/DDBJ databases">
        <title>Genome sequencing of Brevibacillus sp. BB3-R1.</title>
        <authorList>
            <person name="Heo J."/>
            <person name="Lee D."/>
            <person name="Won M."/>
            <person name="Han B.-H."/>
            <person name="Hong S.-B."/>
            <person name="Kwon S.-W."/>
        </authorList>
    </citation>
    <scope>NUCLEOTIDE SEQUENCE</scope>
    <source>
        <strain evidence="2">BB3-R1</strain>
    </source>
</reference>
<keyword evidence="1" id="KW-0472">Membrane</keyword>
<evidence type="ECO:0000313" key="2">
    <source>
        <dbReference type="EMBL" id="USG64579.1"/>
    </source>
</evidence>
<dbReference type="InterPro" id="IPR007404">
    <property type="entry name" value="YdjM-like"/>
</dbReference>